<name>A0A3B0Z737_9ZZZZ</name>
<dbReference type="Pfam" id="PF08843">
    <property type="entry name" value="AbiEii"/>
    <property type="match status" value="1"/>
</dbReference>
<dbReference type="InterPro" id="IPR014942">
    <property type="entry name" value="AbiEii"/>
</dbReference>
<protein>
    <recommendedName>
        <fullName evidence="2">Nucleotidyl transferase AbiEii/AbiGii toxin family protein</fullName>
    </recommendedName>
</protein>
<organism evidence="1">
    <name type="scientific">hydrothermal vent metagenome</name>
    <dbReference type="NCBI Taxonomy" id="652676"/>
    <lineage>
        <taxon>unclassified sequences</taxon>
        <taxon>metagenomes</taxon>
        <taxon>ecological metagenomes</taxon>
    </lineage>
</organism>
<gene>
    <name evidence="1" type="ORF">MNBD_GAMMA13-2129</name>
</gene>
<evidence type="ECO:0000313" key="1">
    <source>
        <dbReference type="EMBL" id="VAW77184.1"/>
    </source>
</evidence>
<dbReference type="AlphaFoldDB" id="A0A3B0Z737"/>
<dbReference type="EMBL" id="UOFK01000112">
    <property type="protein sequence ID" value="VAW77184.1"/>
    <property type="molecule type" value="Genomic_DNA"/>
</dbReference>
<proteinExistence type="predicted"/>
<evidence type="ECO:0008006" key="2">
    <source>
        <dbReference type="Google" id="ProtNLM"/>
    </source>
</evidence>
<sequence length="303" mass="34624">MPKNTAASVRQRLLNLARERHEDFDYVLRQYVMQRLLYRLSVSHYADQFLLKGALLFRVWNEAFHRPTRDIDLLSFGDHDVPYLVKVFREIISAPADDGLVFDIEAVTGVEIKEGADYPGVRLTGFTLLAKARIPFQVDIGYGDAVMPAAAEEAVLPSFLDLPAPQLRVYPVYGVIAEKFQAMVMLGLANSRMKDFFDIRVIASTMALDGDLLTQAIRATFERRKTAISHEPLPLFSVGFVRNEDKQTQWQAFLGKNSIEDASSFIEVMQDLQRFLEPVYQAIADERPYPYQWSQGEFKWMDA</sequence>
<reference evidence="1" key="1">
    <citation type="submission" date="2018-06" db="EMBL/GenBank/DDBJ databases">
        <authorList>
            <person name="Zhirakovskaya E."/>
        </authorList>
    </citation>
    <scope>NUCLEOTIDE SEQUENCE</scope>
</reference>
<accession>A0A3B0Z737</accession>